<protein>
    <submittedName>
        <fullName evidence="1">Uncharacterized protein</fullName>
    </submittedName>
</protein>
<sequence length="81" mass="9498">MSKYCDILPQIQKTDLNLKMILDEISKMRVKCAQMQLEILCLYKPQCLQILEMLKTLEHDQHPFIDLPSIQESYLLADNTS</sequence>
<comment type="caution">
    <text evidence="1">The sequence shown here is derived from an EMBL/GenBank/DDBJ whole genome shotgun (WGS) entry which is preliminary data.</text>
</comment>
<dbReference type="Proteomes" id="UP000614350">
    <property type="component" value="Unassembled WGS sequence"/>
</dbReference>
<dbReference type="AlphaFoldDB" id="A0A834KXJ4"/>
<proteinExistence type="predicted"/>
<organism evidence="1 2">
    <name type="scientific">Vespula vulgaris</name>
    <name type="common">Yellow jacket</name>
    <name type="synonym">Wasp</name>
    <dbReference type="NCBI Taxonomy" id="7454"/>
    <lineage>
        <taxon>Eukaryota</taxon>
        <taxon>Metazoa</taxon>
        <taxon>Ecdysozoa</taxon>
        <taxon>Arthropoda</taxon>
        <taxon>Hexapoda</taxon>
        <taxon>Insecta</taxon>
        <taxon>Pterygota</taxon>
        <taxon>Neoptera</taxon>
        <taxon>Endopterygota</taxon>
        <taxon>Hymenoptera</taxon>
        <taxon>Apocrita</taxon>
        <taxon>Aculeata</taxon>
        <taxon>Vespoidea</taxon>
        <taxon>Vespidae</taxon>
        <taxon>Vespinae</taxon>
        <taxon>Vespula</taxon>
    </lineage>
</organism>
<gene>
    <name evidence="1" type="ORF">HZH66_000812</name>
</gene>
<evidence type="ECO:0000313" key="2">
    <source>
        <dbReference type="Proteomes" id="UP000614350"/>
    </source>
</evidence>
<accession>A0A834KXJ4</accession>
<evidence type="ECO:0000313" key="1">
    <source>
        <dbReference type="EMBL" id="KAF7411916.1"/>
    </source>
</evidence>
<dbReference type="EMBL" id="JACSEA010000001">
    <property type="protein sequence ID" value="KAF7411916.1"/>
    <property type="molecule type" value="Genomic_DNA"/>
</dbReference>
<name>A0A834KXJ4_VESVU</name>
<reference evidence="1" key="1">
    <citation type="journal article" date="2020" name="G3 (Bethesda)">
        <title>High-Quality Assemblies for Three Invasive Social Wasps from the &lt;i&gt;Vespula&lt;/i&gt; Genus.</title>
        <authorList>
            <person name="Harrop T.W.R."/>
            <person name="Guhlin J."/>
            <person name="McLaughlin G.M."/>
            <person name="Permina E."/>
            <person name="Stockwell P."/>
            <person name="Gilligan J."/>
            <person name="Le Lec M.F."/>
            <person name="Gruber M.A.M."/>
            <person name="Quinn O."/>
            <person name="Lovegrove M."/>
            <person name="Duncan E.J."/>
            <person name="Remnant E.J."/>
            <person name="Van Eeckhoven J."/>
            <person name="Graham B."/>
            <person name="Knapp R.A."/>
            <person name="Langford K.W."/>
            <person name="Kronenberg Z."/>
            <person name="Press M.O."/>
            <person name="Eacker S.M."/>
            <person name="Wilson-Rankin E.E."/>
            <person name="Purcell J."/>
            <person name="Lester P.J."/>
            <person name="Dearden P.K."/>
        </authorList>
    </citation>
    <scope>NUCLEOTIDE SEQUENCE</scope>
    <source>
        <strain evidence="1">Marl-1</strain>
    </source>
</reference>
<keyword evidence="2" id="KW-1185">Reference proteome</keyword>